<proteinExistence type="predicted"/>
<dbReference type="GO" id="GO:0016020">
    <property type="term" value="C:membrane"/>
    <property type="evidence" value="ECO:0007669"/>
    <property type="project" value="UniProtKB-SubCell"/>
</dbReference>
<dbReference type="RefSeq" id="XP_064709675.1">
    <property type="nucleotide sequence ID" value="XM_064853276.1"/>
</dbReference>
<keyword evidence="8" id="KW-1185">Reference proteome</keyword>
<feature type="transmembrane region" description="Helical" evidence="6">
    <location>
        <begin position="496"/>
        <end position="514"/>
    </location>
</feature>
<dbReference type="PANTHER" id="PTHR11785">
    <property type="entry name" value="AMINO ACID TRANSPORTER"/>
    <property type="match status" value="1"/>
</dbReference>
<evidence type="ECO:0000256" key="5">
    <source>
        <dbReference type="SAM" id="MobiDB-lite"/>
    </source>
</evidence>
<feature type="transmembrane region" description="Helical" evidence="6">
    <location>
        <begin position="179"/>
        <end position="198"/>
    </location>
</feature>
<evidence type="ECO:0000313" key="7">
    <source>
        <dbReference type="EMBL" id="KAK5059854.1"/>
    </source>
</evidence>
<protein>
    <recommendedName>
        <fullName evidence="9">Amino acid permease/ SLC12A domain-containing protein</fullName>
    </recommendedName>
</protein>
<reference evidence="7 8" key="1">
    <citation type="submission" date="2023-08" db="EMBL/GenBank/DDBJ databases">
        <title>Black Yeasts Isolated from many extreme environments.</title>
        <authorList>
            <person name="Coleine C."/>
            <person name="Stajich J.E."/>
            <person name="Selbmann L."/>
        </authorList>
    </citation>
    <scope>NUCLEOTIDE SEQUENCE [LARGE SCALE GENOMIC DNA]</scope>
    <source>
        <strain evidence="7 8">CCFEE 5792</strain>
    </source>
</reference>
<dbReference type="InterPro" id="IPR050598">
    <property type="entry name" value="AminoAcid_Transporter"/>
</dbReference>
<feature type="region of interest" description="Disordered" evidence="5">
    <location>
        <begin position="600"/>
        <end position="663"/>
    </location>
</feature>
<keyword evidence="2 6" id="KW-0812">Transmembrane</keyword>
<dbReference type="GeneID" id="89977895"/>
<feature type="transmembrane region" description="Helical" evidence="6">
    <location>
        <begin position="423"/>
        <end position="443"/>
    </location>
</feature>
<feature type="transmembrane region" description="Helical" evidence="6">
    <location>
        <begin position="353"/>
        <end position="374"/>
    </location>
</feature>
<evidence type="ECO:0000313" key="8">
    <source>
        <dbReference type="Proteomes" id="UP001358417"/>
    </source>
</evidence>
<feature type="compositionally biased region" description="Basic and acidic residues" evidence="5">
    <location>
        <begin position="653"/>
        <end position="663"/>
    </location>
</feature>
<feature type="compositionally biased region" description="Basic and acidic residues" evidence="5">
    <location>
        <begin position="609"/>
        <end position="623"/>
    </location>
</feature>
<keyword evidence="4 6" id="KW-0472">Membrane</keyword>
<dbReference type="PANTHER" id="PTHR11785:SF382">
    <property type="entry name" value="LOW-AFFINITY METHIONINE PERMEASE"/>
    <property type="match status" value="1"/>
</dbReference>
<evidence type="ECO:0000256" key="2">
    <source>
        <dbReference type="ARBA" id="ARBA00022692"/>
    </source>
</evidence>
<sequence length="663" mass="73464">MPLNSHEEALLGNPTAADIDYNHQRLDQAPAERIKIGKWTLVALILNRTIGSGIFLTPHRILAGTGCVGGALLLWVIGAVISLCGLYVWLECGLSMPQRTVRGETEPRGVPRSGGEKNFLEFMFPNASARLPHIRTTCAFSIMFILLYNLSGNAISFGIQVMTASGIYDPMSGEVPDKGVAAGIAIGALTFVVLLHMFSRRGGILVNNAFAVTKVLLLVAIIALGIAKAAGAFPGPGKAPLENFTKGVFVTNRKDVTSWSNSLMLCMYSFSGFEQPFYVLAESKSPHKNFPKYTVLAMGIAAVLFMLVNIAYLFAVPKGLVIPAGAGDIPQSIDMATLFFEHLFDDQAHGRRAMAGLIAVSIFGNLVVMTFTAARVKQEIAKEGILPKSLIFATSYTTPYGMWKKWMSRNTILPEDLEQAPTAAFVLHWFTSILLILVTLPVGDPRKAYSALVSLYSYTIVTFLGFWVSIGLLWIKLRRGRWHWQERRRYRPWLSPAHAIIYTLASAFVLITAFVPPSLGSPFHSSVTGFEWYIVPVIGISAPFWGLAWYGGLLLYQRFTDHQLVVNRTPFWMKDPDYPSEYIQQAKIIDHTWQIRPRRGLESGFDDPAEPKDGLNTRQREADPFETSSEEGGNNGQKRWPWKRGAKSTTMTDGRRLSDGFEN</sequence>
<dbReference type="Gene3D" id="1.20.1740.10">
    <property type="entry name" value="Amino acid/polyamine transporter I"/>
    <property type="match status" value="1"/>
</dbReference>
<organism evidence="7 8">
    <name type="scientific">Exophiala bonariae</name>
    <dbReference type="NCBI Taxonomy" id="1690606"/>
    <lineage>
        <taxon>Eukaryota</taxon>
        <taxon>Fungi</taxon>
        <taxon>Dikarya</taxon>
        <taxon>Ascomycota</taxon>
        <taxon>Pezizomycotina</taxon>
        <taxon>Eurotiomycetes</taxon>
        <taxon>Chaetothyriomycetidae</taxon>
        <taxon>Chaetothyriales</taxon>
        <taxon>Herpotrichiellaceae</taxon>
        <taxon>Exophiala</taxon>
    </lineage>
</organism>
<dbReference type="AlphaFoldDB" id="A0AAV9NK96"/>
<evidence type="ECO:0000256" key="6">
    <source>
        <dbReference type="SAM" id="Phobius"/>
    </source>
</evidence>
<comment type="subcellular location">
    <subcellularLocation>
        <location evidence="1">Membrane</location>
        <topology evidence="1">Multi-pass membrane protein</topology>
    </subcellularLocation>
</comment>
<dbReference type="EMBL" id="JAVRRD010000004">
    <property type="protein sequence ID" value="KAK5059854.1"/>
    <property type="molecule type" value="Genomic_DNA"/>
</dbReference>
<comment type="caution">
    <text evidence="7">The sequence shown here is derived from an EMBL/GenBank/DDBJ whole genome shotgun (WGS) entry which is preliminary data.</text>
</comment>
<feature type="transmembrane region" description="Helical" evidence="6">
    <location>
        <begin position="68"/>
        <end position="90"/>
    </location>
</feature>
<dbReference type="Pfam" id="PF13520">
    <property type="entry name" value="AA_permease_2"/>
    <property type="match status" value="1"/>
</dbReference>
<dbReference type="InterPro" id="IPR002293">
    <property type="entry name" value="AA/rel_permease1"/>
</dbReference>
<evidence type="ECO:0000256" key="1">
    <source>
        <dbReference type="ARBA" id="ARBA00004141"/>
    </source>
</evidence>
<feature type="transmembrane region" description="Helical" evidence="6">
    <location>
        <begin position="455"/>
        <end position="475"/>
    </location>
</feature>
<name>A0AAV9NK96_9EURO</name>
<evidence type="ECO:0008006" key="9">
    <source>
        <dbReference type="Google" id="ProtNLM"/>
    </source>
</evidence>
<evidence type="ECO:0000256" key="4">
    <source>
        <dbReference type="ARBA" id="ARBA00023136"/>
    </source>
</evidence>
<accession>A0AAV9NK96</accession>
<gene>
    <name evidence="7" type="ORF">LTR84_009737</name>
</gene>
<feature type="transmembrane region" description="Helical" evidence="6">
    <location>
        <begin position="205"/>
        <end position="227"/>
    </location>
</feature>
<keyword evidence="3 6" id="KW-1133">Transmembrane helix</keyword>
<evidence type="ECO:0000256" key="3">
    <source>
        <dbReference type="ARBA" id="ARBA00022989"/>
    </source>
</evidence>
<feature type="transmembrane region" description="Helical" evidence="6">
    <location>
        <begin position="534"/>
        <end position="556"/>
    </location>
</feature>
<feature type="transmembrane region" description="Helical" evidence="6">
    <location>
        <begin position="138"/>
        <end position="159"/>
    </location>
</feature>
<dbReference type="Proteomes" id="UP001358417">
    <property type="component" value="Unassembled WGS sequence"/>
</dbReference>
<feature type="transmembrane region" description="Helical" evidence="6">
    <location>
        <begin position="293"/>
        <end position="315"/>
    </location>
</feature>
<dbReference type="GO" id="GO:0015179">
    <property type="term" value="F:L-amino acid transmembrane transporter activity"/>
    <property type="evidence" value="ECO:0007669"/>
    <property type="project" value="TreeGrafter"/>
</dbReference>